<dbReference type="InterPro" id="IPR006016">
    <property type="entry name" value="UspA"/>
</dbReference>
<dbReference type="SUPFAM" id="SSF52402">
    <property type="entry name" value="Adenine nucleotide alpha hydrolases-like"/>
    <property type="match status" value="2"/>
</dbReference>
<dbReference type="PANTHER" id="PTHR46268">
    <property type="entry name" value="STRESS RESPONSE PROTEIN NHAX"/>
    <property type="match status" value="1"/>
</dbReference>
<feature type="domain" description="UspA" evidence="2">
    <location>
        <begin position="151"/>
        <end position="272"/>
    </location>
</feature>
<dbReference type="Pfam" id="PF00582">
    <property type="entry name" value="Usp"/>
    <property type="match status" value="2"/>
</dbReference>
<dbReference type="OrthoDB" id="9804721at2"/>
<dbReference type="CDD" id="cd00293">
    <property type="entry name" value="USP-like"/>
    <property type="match status" value="1"/>
</dbReference>
<dbReference type="PRINTS" id="PR01438">
    <property type="entry name" value="UNVRSLSTRESS"/>
</dbReference>
<evidence type="ECO:0000259" key="2">
    <source>
        <dbReference type="Pfam" id="PF00582"/>
    </source>
</evidence>
<dbReference type="Gene3D" id="3.40.50.12370">
    <property type="match status" value="1"/>
</dbReference>
<sequence length="275" mass="29344">MTIKDILVHVDGSARGEARLELALALAAEHEAHLVALHVRGRTQYGKLLAVQLGADMDGILARDDAELAAQAQAQVEARRGNGAVSLEWRDVVGDTADTLALHGRYCDLVVIGQTAPDDMNGRPLADNLVLAMGRPVMVVPHSGTFPSIGRRVLVAWNGSREATRAIHDALPILARASSVRVIAVNPGHGMSGHGELPGADICLHLSRHGVNAIGEHIRSDEVDAGAMLLNRAMDEDCDLVVMGGYGRSRLREMVLGGATHHLLQHMTVPVLFSH</sequence>
<dbReference type="PANTHER" id="PTHR46268:SF15">
    <property type="entry name" value="UNIVERSAL STRESS PROTEIN HP_0031"/>
    <property type="match status" value="1"/>
</dbReference>
<dbReference type="Proteomes" id="UP000078428">
    <property type="component" value="Unassembled WGS sequence"/>
</dbReference>
<dbReference type="InterPro" id="IPR006015">
    <property type="entry name" value="Universal_stress_UspA"/>
</dbReference>
<comment type="similarity">
    <text evidence="1">Belongs to the universal stress protein A family.</text>
</comment>
<evidence type="ECO:0000313" key="3">
    <source>
        <dbReference type="EMBL" id="OAN53722.1"/>
    </source>
</evidence>
<protein>
    <submittedName>
        <fullName evidence="3">Universal stress protein UspA</fullName>
    </submittedName>
</protein>
<comment type="caution">
    <text evidence="3">The sequence shown here is derived from an EMBL/GenBank/DDBJ whole genome shotgun (WGS) entry which is preliminary data.</text>
</comment>
<reference evidence="3 4" key="1">
    <citation type="submission" date="2016-04" db="EMBL/GenBank/DDBJ databases">
        <title>Draft genome sequence of freshwater magnetotactic bacteria Magnetospirillum marisnigri SP-1 and Magnetospirillum moscoviense BB-1.</title>
        <authorList>
            <person name="Koziaeva V."/>
            <person name="Dziuba M.V."/>
            <person name="Ivanov T.M."/>
            <person name="Kuznetsov B."/>
            <person name="Grouzdev D.S."/>
        </authorList>
    </citation>
    <scope>NUCLEOTIDE SEQUENCE [LARGE SCALE GENOMIC DNA]</scope>
    <source>
        <strain evidence="3 4">SP-1</strain>
    </source>
</reference>
<dbReference type="AlphaFoldDB" id="A0A178MWM5"/>
<gene>
    <name evidence="3" type="ORF">A6A04_14060</name>
</gene>
<name>A0A178MWM5_9PROT</name>
<dbReference type="RefSeq" id="WP_068490162.1">
    <property type="nucleotide sequence ID" value="NZ_LWQT01000039.1"/>
</dbReference>
<keyword evidence="4" id="KW-1185">Reference proteome</keyword>
<evidence type="ECO:0000313" key="4">
    <source>
        <dbReference type="Proteomes" id="UP000078428"/>
    </source>
</evidence>
<proteinExistence type="inferred from homology"/>
<dbReference type="STRING" id="1285242.A6A04_14060"/>
<dbReference type="EMBL" id="LWQT01000039">
    <property type="protein sequence ID" value="OAN53722.1"/>
    <property type="molecule type" value="Genomic_DNA"/>
</dbReference>
<evidence type="ECO:0000256" key="1">
    <source>
        <dbReference type="ARBA" id="ARBA00008791"/>
    </source>
</evidence>
<feature type="domain" description="UspA" evidence="2">
    <location>
        <begin position="3"/>
        <end position="140"/>
    </location>
</feature>
<organism evidence="3 4">
    <name type="scientific">Paramagnetospirillum marisnigri</name>
    <dbReference type="NCBI Taxonomy" id="1285242"/>
    <lineage>
        <taxon>Bacteria</taxon>
        <taxon>Pseudomonadati</taxon>
        <taxon>Pseudomonadota</taxon>
        <taxon>Alphaproteobacteria</taxon>
        <taxon>Rhodospirillales</taxon>
        <taxon>Magnetospirillaceae</taxon>
        <taxon>Paramagnetospirillum</taxon>
    </lineage>
</organism>
<accession>A0A178MWM5</accession>